<keyword evidence="3 9" id="KW-0479">Metal-binding</keyword>
<comment type="function">
    <text evidence="9 10">Catalyzes hydrolysis of the D-alanyl-D-alanine dipeptide.</text>
</comment>
<evidence type="ECO:0000256" key="7">
    <source>
        <dbReference type="ARBA" id="ARBA00023049"/>
    </source>
</evidence>
<dbReference type="PIRSF" id="PIRSF026671">
    <property type="entry name" value="AA_dipeptidase"/>
    <property type="match status" value="1"/>
</dbReference>
<dbReference type="GO" id="GO:0071555">
    <property type="term" value="P:cell wall organization"/>
    <property type="evidence" value="ECO:0007669"/>
    <property type="project" value="UniProtKB-KW"/>
</dbReference>
<reference evidence="11 12" key="1">
    <citation type="submission" date="2016-10" db="EMBL/GenBank/DDBJ databases">
        <authorList>
            <person name="de Groot N.N."/>
        </authorList>
    </citation>
    <scope>NUCLEOTIDE SEQUENCE [LARGE SCALE GENOMIC DNA]</scope>
    <source>
        <strain evidence="11 12">DSM 23842</strain>
    </source>
</reference>
<dbReference type="Gene3D" id="3.30.1380.10">
    <property type="match status" value="1"/>
</dbReference>
<dbReference type="CDD" id="cd14817">
    <property type="entry name" value="D-Ala-D-Ala_dipeptidase_VanX"/>
    <property type="match status" value="1"/>
</dbReference>
<dbReference type="STRING" id="283786.SAMN04487990_12345"/>
<sequence length="221" mass="25790">MKISITFFLVFFLNTVVAQLPKGFVYVKDSIPDIEVELRYCYNNNFVGENVDGYEEHVAILTAEATEALKAVQKELRKQGLSIKIYDSYRPQRAVNHFVRWAKAVNDTVMKSQFYPEVNKQHLFSSGYIASKSRHSSGSTLDITIIDKKTGEELDMGSPFDFFGKASWVANKELTKEQIENRQLLQKLMLANGFRNYPKEWWHFTLRNEPYRNQYFDFVVE</sequence>
<dbReference type="GO" id="GO:0160237">
    <property type="term" value="F:D-Ala-D-Ala dipeptidase activity"/>
    <property type="evidence" value="ECO:0007669"/>
    <property type="project" value="UniProtKB-EC"/>
</dbReference>
<dbReference type="PANTHER" id="PTHR43126:SF1">
    <property type="entry name" value="D-ALANYL-D-ALANINE DIPEPTIDASE"/>
    <property type="match status" value="1"/>
</dbReference>
<dbReference type="PANTHER" id="PTHR43126">
    <property type="entry name" value="D-ALANYL-D-ALANINE DIPEPTIDASE"/>
    <property type="match status" value="1"/>
</dbReference>
<gene>
    <name evidence="11" type="ORF">SAMN04487990_12345</name>
</gene>
<feature type="binding site" evidence="9">
    <location>
        <position position="135"/>
    </location>
    <ligand>
        <name>Zn(2+)</name>
        <dbReference type="ChEBI" id="CHEBI:29105"/>
        <note>catalytic</note>
    </ligand>
</feature>
<evidence type="ECO:0000256" key="1">
    <source>
        <dbReference type="ARBA" id="ARBA00001362"/>
    </source>
</evidence>
<proteinExistence type="inferred from homology"/>
<evidence type="ECO:0000313" key="11">
    <source>
        <dbReference type="EMBL" id="SEA66395.1"/>
    </source>
</evidence>
<keyword evidence="4 9" id="KW-0378">Hydrolase</keyword>
<keyword evidence="5 9" id="KW-0862">Zinc</keyword>
<accession>A0A1H4D0X1</accession>
<dbReference type="SUPFAM" id="SSF55166">
    <property type="entry name" value="Hedgehog/DD-peptidase"/>
    <property type="match status" value="1"/>
</dbReference>
<dbReference type="EMBL" id="FNQK01000023">
    <property type="protein sequence ID" value="SEA66395.1"/>
    <property type="molecule type" value="Genomic_DNA"/>
</dbReference>
<dbReference type="HAMAP" id="MF_01924">
    <property type="entry name" value="A_A_dipeptidase"/>
    <property type="match status" value="1"/>
</dbReference>
<evidence type="ECO:0000256" key="2">
    <source>
        <dbReference type="ARBA" id="ARBA00022670"/>
    </source>
</evidence>
<feature type="binding site" evidence="9">
    <location>
        <position position="203"/>
    </location>
    <ligand>
        <name>Zn(2+)</name>
        <dbReference type="ChEBI" id="CHEBI:29105"/>
        <note>catalytic</note>
    </ligand>
</feature>
<evidence type="ECO:0000256" key="6">
    <source>
        <dbReference type="ARBA" id="ARBA00022997"/>
    </source>
</evidence>
<evidence type="ECO:0000256" key="9">
    <source>
        <dbReference type="HAMAP-Rule" id="MF_01924"/>
    </source>
</evidence>
<keyword evidence="12" id="KW-1185">Reference proteome</keyword>
<dbReference type="GO" id="GO:0008237">
    <property type="term" value="F:metallopeptidase activity"/>
    <property type="evidence" value="ECO:0007669"/>
    <property type="project" value="UniProtKB-KW"/>
</dbReference>
<dbReference type="Pfam" id="PF01427">
    <property type="entry name" value="Peptidase_M15"/>
    <property type="match status" value="1"/>
</dbReference>
<dbReference type="AlphaFoldDB" id="A0A1H4D0X1"/>
<dbReference type="Proteomes" id="UP000198846">
    <property type="component" value="Unassembled WGS sequence"/>
</dbReference>
<evidence type="ECO:0000313" key="12">
    <source>
        <dbReference type="Proteomes" id="UP000198846"/>
    </source>
</evidence>
<dbReference type="InterPro" id="IPR000755">
    <property type="entry name" value="A_A_dipeptidase"/>
</dbReference>
<feature type="site" description="Transition state stabilizer" evidence="9">
    <location>
        <position position="90"/>
    </location>
</feature>
<comment type="catalytic activity">
    <reaction evidence="1 9 10">
        <text>D-alanyl-D-alanine + H2O = 2 D-alanine</text>
        <dbReference type="Rhea" id="RHEA:20661"/>
        <dbReference type="ChEBI" id="CHEBI:15377"/>
        <dbReference type="ChEBI" id="CHEBI:57416"/>
        <dbReference type="ChEBI" id="CHEBI:57822"/>
        <dbReference type="EC" id="3.4.13.22"/>
    </reaction>
</comment>
<dbReference type="EC" id="3.4.13.22" evidence="9 10"/>
<dbReference type="OrthoDB" id="9801430at2"/>
<dbReference type="GO" id="GO:0008270">
    <property type="term" value="F:zinc ion binding"/>
    <property type="evidence" value="ECO:0007669"/>
    <property type="project" value="UniProtKB-UniRule"/>
</dbReference>
<keyword evidence="2 9" id="KW-0645">Protease</keyword>
<evidence type="ECO:0000256" key="8">
    <source>
        <dbReference type="ARBA" id="ARBA00023316"/>
    </source>
</evidence>
<keyword evidence="8 10" id="KW-0961">Cell wall biogenesis/degradation</keyword>
<dbReference type="RefSeq" id="WP_092136485.1">
    <property type="nucleotide sequence ID" value="NZ_FNQK01000023.1"/>
</dbReference>
<feature type="binding site" evidence="9">
    <location>
        <position position="142"/>
    </location>
    <ligand>
        <name>Zn(2+)</name>
        <dbReference type="ChEBI" id="CHEBI:29105"/>
        <note>catalytic</note>
    </ligand>
</feature>
<evidence type="ECO:0000256" key="10">
    <source>
        <dbReference type="PIRNR" id="PIRNR026671"/>
    </source>
</evidence>
<evidence type="ECO:0000256" key="4">
    <source>
        <dbReference type="ARBA" id="ARBA00022801"/>
    </source>
</evidence>
<feature type="active site" description="Proton donor/acceptor" evidence="9">
    <location>
        <position position="200"/>
    </location>
</feature>
<comment type="similarity">
    <text evidence="9 10">Belongs to the peptidase M15D family.</text>
</comment>
<dbReference type="GO" id="GO:0006508">
    <property type="term" value="P:proteolysis"/>
    <property type="evidence" value="ECO:0007669"/>
    <property type="project" value="UniProtKB-KW"/>
</dbReference>
<organism evidence="11 12">
    <name type="scientific">Bizionia paragorgiae</name>
    <dbReference type="NCBI Taxonomy" id="283786"/>
    <lineage>
        <taxon>Bacteria</taxon>
        <taxon>Pseudomonadati</taxon>
        <taxon>Bacteroidota</taxon>
        <taxon>Flavobacteriia</taxon>
        <taxon>Flavobacteriales</taxon>
        <taxon>Flavobacteriaceae</taxon>
        <taxon>Bizionia</taxon>
    </lineage>
</organism>
<keyword evidence="6 9" id="KW-0224">Dipeptidase</keyword>
<name>A0A1H4D0X1_BIZPA</name>
<dbReference type="InterPro" id="IPR009045">
    <property type="entry name" value="Zn_M74/Hedgehog-like"/>
</dbReference>
<comment type="cofactor">
    <cofactor evidence="9">
        <name>Zn(2+)</name>
        <dbReference type="ChEBI" id="CHEBI:29105"/>
    </cofactor>
    <text evidence="9">Binds 1 zinc ion per subunit.</text>
</comment>
<keyword evidence="7 9" id="KW-0482">Metalloprotease</keyword>
<evidence type="ECO:0000256" key="3">
    <source>
        <dbReference type="ARBA" id="ARBA00022723"/>
    </source>
</evidence>
<protein>
    <recommendedName>
        <fullName evidence="9 10">D-alanyl-D-alanine dipeptidase</fullName>
        <shortName evidence="9 10">D-Ala-D-Ala dipeptidase</shortName>
        <ecNumber evidence="9 10">3.4.13.22</ecNumber>
    </recommendedName>
</protein>
<evidence type="ECO:0000256" key="5">
    <source>
        <dbReference type="ARBA" id="ARBA00022833"/>
    </source>
</evidence>